<dbReference type="GO" id="GO:0016020">
    <property type="term" value="C:membrane"/>
    <property type="evidence" value="ECO:0007669"/>
    <property type="project" value="UniProtKB-SubCell"/>
</dbReference>
<dbReference type="InterPro" id="IPR035595">
    <property type="entry name" value="UDP_glycos_trans_CS"/>
</dbReference>
<accession>A0A1J1HKY6</accession>
<dbReference type="EC" id="2.4.1.17" evidence="5"/>
<comment type="similarity">
    <text evidence="1 4">Belongs to the UDP-glycosyltransferase family.</text>
</comment>
<evidence type="ECO:0000256" key="1">
    <source>
        <dbReference type="ARBA" id="ARBA00009995"/>
    </source>
</evidence>
<evidence type="ECO:0000256" key="2">
    <source>
        <dbReference type="ARBA" id="ARBA00022676"/>
    </source>
</evidence>
<proteinExistence type="inferred from homology"/>
<keyword evidence="7" id="KW-1185">Reference proteome</keyword>
<evidence type="ECO:0000313" key="6">
    <source>
        <dbReference type="EMBL" id="CRK88693.1"/>
    </source>
</evidence>
<dbReference type="PANTHER" id="PTHR48043:SF145">
    <property type="entry name" value="FI06409P-RELATED"/>
    <property type="match status" value="1"/>
</dbReference>
<dbReference type="InterPro" id="IPR002213">
    <property type="entry name" value="UDP_glucos_trans"/>
</dbReference>
<dbReference type="STRING" id="568069.A0A1J1HKY6"/>
<evidence type="ECO:0000313" key="7">
    <source>
        <dbReference type="Proteomes" id="UP000183832"/>
    </source>
</evidence>
<keyword evidence="5" id="KW-1133">Transmembrane helix</keyword>
<dbReference type="AlphaFoldDB" id="A0A1J1HKY6"/>
<dbReference type="SUPFAM" id="SSF53756">
    <property type="entry name" value="UDP-Glycosyltransferase/glycogen phosphorylase"/>
    <property type="match status" value="1"/>
</dbReference>
<dbReference type="InterPro" id="IPR050271">
    <property type="entry name" value="UDP-glycosyltransferase"/>
</dbReference>
<keyword evidence="5" id="KW-0812">Transmembrane</keyword>
<dbReference type="GO" id="GO:0015020">
    <property type="term" value="F:glucuronosyltransferase activity"/>
    <property type="evidence" value="ECO:0007669"/>
    <property type="project" value="UniProtKB-EC"/>
</dbReference>
<sequence length="333" mass="39428">MNMIYHTFDWFYRKYVYMKNENSRIGKVFPENKLDLELLEYSDLVLINREFAFDDVLALPPNIIPISSLQVERQNEIPNDDVFTFIESSDKPIVLFTLGGDILAEDLGRERMLEIMSAFRELKEFKFICKCKAKFIRYYPQNVLFVDWFQQNELLGNSKVKLVITNAGLLTIQEAMWHQKPILGIPLQISQHKNIQRALDLGFAESLDVNNFTSIEIVVKVRMLVENPFYMRNIEKVSRRMKGSLLGPKATALHWIEEVLKHNGLSHLKSEARHLNFFKLYMVDFTFYITIIVLIYILIMQYHFIKEWVQNRERKKRILEDTVMNETDKLKSE</sequence>
<feature type="transmembrane region" description="Helical" evidence="5">
    <location>
        <begin position="285"/>
        <end position="305"/>
    </location>
</feature>
<keyword evidence="3 4" id="KW-0808">Transferase</keyword>
<reference evidence="6 7" key="1">
    <citation type="submission" date="2015-04" db="EMBL/GenBank/DDBJ databases">
        <authorList>
            <person name="Syromyatnikov M.Y."/>
            <person name="Popov V.N."/>
        </authorList>
    </citation>
    <scope>NUCLEOTIDE SEQUENCE [LARGE SCALE GENOMIC DNA]</scope>
</reference>
<dbReference type="EMBL" id="CVRI01000009">
    <property type="protein sequence ID" value="CRK88693.1"/>
    <property type="molecule type" value="Genomic_DNA"/>
</dbReference>
<gene>
    <name evidence="6" type="ORF">CLUMA_CG002370</name>
</gene>
<comment type="catalytic activity">
    <reaction evidence="5">
        <text>glucuronate acceptor + UDP-alpha-D-glucuronate = acceptor beta-D-glucuronoside + UDP + H(+)</text>
        <dbReference type="Rhea" id="RHEA:21032"/>
        <dbReference type="ChEBI" id="CHEBI:15378"/>
        <dbReference type="ChEBI" id="CHEBI:58052"/>
        <dbReference type="ChEBI" id="CHEBI:58223"/>
        <dbReference type="ChEBI" id="CHEBI:132367"/>
        <dbReference type="ChEBI" id="CHEBI:132368"/>
        <dbReference type="EC" id="2.4.1.17"/>
    </reaction>
</comment>
<evidence type="ECO:0000256" key="4">
    <source>
        <dbReference type="RuleBase" id="RU003718"/>
    </source>
</evidence>
<dbReference type="OrthoDB" id="5835829at2759"/>
<evidence type="ECO:0000256" key="5">
    <source>
        <dbReference type="RuleBase" id="RU362059"/>
    </source>
</evidence>
<dbReference type="Gene3D" id="3.40.50.2000">
    <property type="entry name" value="Glycogen Phosphorylase B"/>
    <property type="match status" value="1"/>
</dbReference>
<dbReference type="PROSITE" id="PS00375">
    <property type="entry name" value="UDPGT"/>
    <property type="match status" value="1"/>
</dbReference>
<protein>
    <recommendedName>
        <fullName evidence="5">UDP-glucuronosyltransferase</fullName>
        <ecNumber evidence="5">2.4.1.17</ecNumber>
    </recommendedName>
</protein>
<keyword evidence="5" id="KW-0472">Membrane</keyword>
<keyword evidence="2 4" id="KW-0328">Glycosyltransferase</keyword>
<name>A0A1J1HKY6_9DIPT</name>
<organism evidence="6 7">
    <name type="scientific">Clunio marinus</name>
    <dbReference type="NCBI Taxonomy" id="568069"/>
    <lineage>
        <taxon>Eukaryota</taxon>
        <taxon>Metazoa</taxon>
        <taxon>Ecdysozoa</taxon>
        <taxon>Arthropoda</taxon>
        <taxon>Hexapoda</taxon>
        <taxon>Insecta</taxon>
        <taxon>Pterygota</taxon>
        <taxon>Neoptera</taxon>
        <taxon>Endopterygota</taxon>
        <taxon>Diptera</taxon>
        <taxon>Nematocera</taxon>
        <taxon>Chironomoidea</taxon>
        <taxon>Chironomidae</taxon>
        <taxon>Clunio</taxon>
    </lineage>
</organism>
<comment type="subcellular location">
    <subcellularLocation>
        <location evidence="5">Membrane</location>
        <topology evidence="5">Single-pass membrane protein</topology>
    </subcellularLocation>
</comment>
<dbReference type="Pfam" id="PF00201">
    <property type="entry name" value="UDPGT"/>
    <property type="match status" value="1"/>
</dbReference>
<dbReference type="Proteomes" id="UP000183832">
    <property type="component" value="Unassembled WGS sequence"/>
</dbReference>
<dbReference type="PANTHER" id="PTHR48043">
    <property type="entry name" value="EG:EG0003.4 PROTEIN-RELATED"/>
    <property type="match status" value="1"/>
</dbReference>
<evidence type="ECO:0000256" key="3">
    <source>
        <dbReference type="ARBA" id="ARBA00022679"/>
    </source>
</evidence>